<dbReference type="AlphaFoldDB" id="A0AB37ZE31"/>
<proteinExistence type="predicted"/>
<sequence length="354" mass="38230">MKRIILSTDHRSSKGALNATTTGDAVAPPLSAAPAKSSTGTVTRSSHSAIDTGKSSDAAPRLNLTSLNHASFPCSDLQATIEWCGRVFAMPEYAFQDYKNSMFGGNGQSILRLGRGSAVAYIALAQMTPEELKAQASIRPHFCFGIRDFSVDKIFAALSKMPAKAESVLREGKTINGVNFTDPDGFPMQFNPDTACGGNGFLGETCDMDATVKRQADWPAPVELSTFNHVRMVVKDIDSAIAWYTKLTDMKPHVFDLDYGGKRTILRIGSGPEFVLLEQGPSPRTFKPLLGVGMDDFNACEVVDRLKAHKVPVRVEKPNGQTPEIFVEGPNGMEFQVQDVSYCGGFGPLGNKLA</sequence>
<dbReference type="SUPFAM" id="SSF54593">
    <property type="entry name" value="Glyoxalase/Bleomycin resistance protein/Dihydroxybiphenyl dioxygenase"/>
    <property type="match status" value="2"/>
</dbReference>
<feature type="domain" description="VOC" evidence="2">
    <location>
        <begin position="66"/>
        <end position="193"/>
    </location>
</feature>
<evidence type="ECO:0000259" key="2">
    <source>
        <dbReference type="PROSITE" id="PS51819"/>
    </source>
</evidence>
<organism evidence="3 4">
    <name type="scientific">Pseudomonas syringae</name>
    <dbReference type="NCBI Taxonomy" id="317"/>
    <lineage>
        <taxon>Bacteria</taxon>
        <taxon>Pseudomonadati</taxon>
        <taxon>Pseudomonadota</taxon>
        <taxon>Gammaproteobacteria</taxon>
        <taxon>Pseudomonadales</taxon>
        <taxon>Pseudomonadaceae</taxon>
        <taxon>Pseudomonas</taxon>
    </lineage>
</organism>
<protein>
    <recommendedName>
        <fullName evidence="2">VOC domain-containing protein</fullName>
    </recommendedName>
</protein>
<dbReference type="InterPro" id="IPR029068">
    <property type="entry name" value="Glyas_Bleomycin-R_OHBP_Dase"/>
</dbReference>
<dbReference type="InterPro" id="IPR004360">
    <property type="entry name" value="Glyas_Fos-R_dOase_dom"/>
</dbReference>
<dbReference type="PROSITE" id="PS51819">
    <property type="entry name" value="VOC"/>
    <property type="match status" value="2"/>
</dbReference>
<evidence type="ECO:0000313" key="4">
    <source>
        <dbReference type="Proteomes" id="UP000183853"/>
    </source>
</evidence>
<dbReference type="RefSeq" id="WP_129429331.1">
    <property type="nucleotide sequence ID" value="NZ_FNHM01000001.1"/>
</dbReference>
<reference evidence="3 4" key="1">
    <citation type="submission" date="2016-10" db="EMBL/GenBank/DDBJ databases">
        <authorList>
            <person name="Varghese N."/>
            <person name="Submissions S."/>
        </authorList>
    </citation>
    <scope>NUCLEOTIDE SEQUENCE [LARGE SCALE GENOMIC DNA]</scope>
    <source>
        <strain evidence="3 4">BS2122</strain>
    </source>
</reference>
<feature type="compositionally biased region" description="Low complexity" evidence="1">
    <location>
        <begin position="25"/>
        <end position="38"/>
    </location>
</feature>
<name>A0AB37ZE31_PSESX</name>
<evidence type="ECO:0000313" key="3">
    <source>
        <dbReference type="EMBL" id="SDL93676.1"/>
    </source>
</evidence>
<feature type="domain" description="VOC" evidence="2">
    <location>
        <begin position="226"/>
        <end position="340"/>
    </location>
</feature>
<gene>
    <name evidence="3" type="ORF">SAMN05444505_101123</name>
</gene>
<feature type="compositionally biased region" description="Polar residues" evidence="1">
    <location>
        <begin position="39"/>
        <end position="55"/>
    </location>
</feature>
<dbReference type="EMBL" id="FNHM01000001">
    <property type="protein sequence ID" value="SDL93676.1"/>
    <property type="molecule type" value="Genomic_DNA"/>
</dbReference>
<feature type="region of interest" description="Disordered" evidence="1">
    <location>
        <begin position="1"/>
        <end position="55"/>
    </location>
</feature>
<dbReference type="Pfam" id="PF00903">
    <property type="entry name" value="Glyoxalase"/>
    <property type="match status" value="1"/>
</dbReference>
<dbReference type="InterPro" id="IPR037523">
    <property type="entry name" value="VOC_core"/>
</dbReference>
<comment type="caution">
    <text evidence="3">The sequence shown here is derived from an EMBL/GenBank/DDBJ whole genome shotgun (WGS) entry which is preliminary data.</text>
</comment>
<evidence type="ECO:0000256" key="1">
    <source>
        <dbReference type="SAM" id="MobiDB-lite"/>
    </source>
</evidence>
<dbReference type="Gene3D" id="3.10.180.10">
    <property type="entry name" value="2,3-Dihydroxybiphenyl 1,2-Dioxygenase, domain 1"/>
    <property type="match status" value="2"/>
</dbReference>
<dbReference type="CDD" id="cd06587">
    <property type="entry name" value="VOC"/>
    <property type="match status" value="2"/>
</dbReference>
<accession>A0AB37ZE31</accession>
<dbReference type="Proteomes" id="UP000183853">
    <property type="component" value="Unassembled WGS sequence"/>
</dbReference>